<dbReference type="GO" id="GO:0016579">
    <property type="term" value="P:protein deubiquitination"/>
    <property type="evidence" value="ECO:0007669"/>
    <property type="project" value="InterPro"/>
</dbReference>
<dbReference type="PANTHER" id="PTHR24006">
    <property type="entry name" value="UBIQUITIN CARBOXYL-TERMINAL HYDROLASE"/>
    <property type="match status" value="1"/>
</dbReference>
<feature type="compositionally biased region" description="Basic and acidic residues" evidence="1">
    <location>
        <begin position="4109"/>
        <end position="4121"/>
    </location>
</feature>
<feature type="compositionally biased region" description="Basic and acidic residues" evidence="1">
    <location>
        <begin position="715"/>
        <end position="731"/>
    </location>
</feature>
<dbReference type="Pfam" id="PF00443">
    <property type="entry name" value="UCH"/>
    <property type="match status" value="1"/>
</dbReference>
<feature type="compositionally biased region" description="Basic and acidic residues" evidence="1">
    <location>
        <begin position="1551"/>
        <end position="1565"/>
    </location>
</feature>
<feature type="compositionally biased region" description="Low complexity" evidence="1">
    <location>
        <begin position="1129"/>
        <end position="1143"/>
    </location>
</feature>
<feature type="compositionally biased region" description="Basic and acidic residues" evidence="1">
    <location>
        <begin position="2562"/>
        <end position="2579"/>
    </location>
</feature>
<feature type="compositionally biased region" description="Polar residues" evidence="1">
    <location>
        <begin position="4093"/>
        <end position="4103"/>
    </location>
</feature>
<dbReference type="InterPro" id="IPR028889">
    <property type="entry name" value="USP"/>
</dbReference>
<dbReference type="PROSITE" id="PS50235">
    <property type="entry name" value="USP_3"/>
    <property type="match status" value="1"/>
</dbReference>
<feature type="compositionally biased region" description="Acidic residues" evidence="1">
    <location>
        <begin position="4068"/>
        <end position="4084"/>
    </location>
</feature>
<dbReference type="InterPro" id="IPR001394">
    <property type="entry name" value="Peptidase_C19_UCH"/>
</dbReference>
<feature type="compositionally biased region" description="Low complexity" evidence="1">
    <location>
        <begin position="690"/>
        <end position="707"/>
    </location>
</feature>
<dbReference type="GO" id="GO:0005829">
    <property type="term" value="C:cytosol"/>
    <property type="evidence" value="ECO:0007669"/>
    <property type="project" value="TreeGrafter"/>
</dbReference>
<dbReference type="PROSITE" id="PS00973">
    <property type="entry name" value="USP_2"/>
    <property type="match status" value="1"/>
</dbReference>
<dbReference type="InterPro" id="IPR050164">
    <property type="entry name" value="Peptidase_C19"/>
</dbReference>
<feature type="compositionally biased region" description="Low complexity" evidence="1">
    <location>
        <begin position="271"/>
        <end position="281"/>
    </location>
</feature>
<feature type="compositionally biased region" description="Basic and acidic residues" evidence="1">
    <location>
        <begin position="3992"/>
        <end position="4013"/>
    </location>
</feature>
<dbReference type="EMBL" id="AEYI02000287">
    <property type="protein sequence ID" value="KFG50596.1"/>
    <property type="molecule type" value="Genomic_DNA"/>
</dbReference>
<feature type="region of interest" description="Disordered" evidence="1">
    <location>
        <begin position="2847"/>
        <end position="2869"/>
    </location>
</feature>
<feature type="compositionally biased region" description="Basic and acidic residues" evidence="1">
    <location>
        <begin position="1258"/>
        <end position="1271"/>
    </location>
</feature>
<dbReference type="InterPro" id="IPR038765">
    <property type="entry name" value="Papain-like_cys_pep_sf"/>
</dbReference>
<feature type="domain" description="USP" evidence="2">
    <location>
        <begin position="769"/>
        <end position="1478"/>
    </location>
</feature>
<feature type="compositionally biased region" description="Basic and acidic residues" evidence="1">
    <location>
        <begin position="2052"/>
        <end position="2064"/>
    </location>
</feature>
<feature type="region of interest" description="Disordered" evidence="1">
    <location>
        <begin position="1937"/>
        <end position="2085"/>
    </location>
</feature>
<feature type="compositionally biased region" description="Low complexity" evidence="1">
    <location>
        <begin position="1817"/>
        <end position="1833"/>
    </location>
</feature>
<evidence type="ECO:0000313" key="4">
    <source>
        <dbReference type="Proteomes" id="UP000028828"/>
    </source>
</evidence>
<feature type="compositionally biased region" description="Low complexity" evidence="1">
    <location>
        <begin position="1233"/>
        <end position="1242"/>
    </location>
</feature>
<dbReference type="Proteomes" id="UP000028828">
    <property type="component" value="Unassembled WGS sequence"/>
</dbReference>
<feature type="compositionally biased region" description="Basic and acidic residues" evidence="1">
    <location>
        <begin position="2505"/>
        <end position="2528"/>
    </location>
</feature>
<dbReference type="Gene3D" id="3.90.70.10">
    <property type="entry name" value="Cysteine proteinases"/>
    <property type="match status" value="3"/>
</dbReference>
<feature type="region of interest" description="Disordered" evidence="1">
    <location>
        <begin position="3841"/>
        <end position="3865"/>
    </location>
</feature>
<feature type="region of interest" description="Disordered" evidence="1">
    <location>
        <begin position="2988"/>
        <end position="3023"/>
    </location>
</feature>
<feature type="compositionally biased region" description="Basic and acidic residues" evidence="1">
    <location>
        <begin position="1575"/>
        <end position="1585"/>
    </location>
</feature>
<feature type="region of interest" description="Disordered" evidence="1">
    <location>
        <begin position="2451"/>
        <end position="2550"/>
    </location>
</feature>
<dbReference type="GO" id="GO:0005634">
    <property type="term" value="C:nucleus"/>
    <property type="evidence" value="ECO:0007669"/>
    <property type="project" value="TreeGrafter"/>
</dbReference>
<accession>A0A086L1S8</accession>
<feature type="compositionally biased region" description="Basic and acidic residues" evidence="1">
    <location>
        <begin position="503"/>
        <end position="517"/>
    </location>
</feature>
<sequence>MDELGDSVLQQDAAAPASSTFARCDQTATGREPSLSASVLQGSPQRTGVDFSRRWTSESPLASSSAATPSLCPVDQIRKTSKRTGSSRGDDRVERSVQESAWTPCSEKSEASGAAHAGSRSRHSPICSVVFTSPPAAVAPPSKASAASAVSGLCLQPEGSTPERLRVAQGAAPKVSPLEDGIPVATVKLPGLETCRTDHPHSPAAPQVAPPPQHQAPSEELNVSARLHTEARIQANDISVSHASASGSLPPLPSVAFFLHRAASTCALASHASSSDDGSAARPSVQGICGPEKPNARQTGSSEHELSPSISSTLSVSNSGALSPRRSRGCTAFGQTGTFISPPTACSSRLSPRGGRQERQLAGTKGELTEMEAAFGAETKTERERVSARGTERELEFGDKPMEMTQESWRVESGDIEERGSGVESDLSGDARQKGEKTAAVATDVHPMQTDAAPRLGGGTQQLHQEGQHVMSSGECLAGLLWPRDQLSLSVTASRTARVSSTHQKESLGEAREEKPSGPDTLQPTSKEGFSQTAQDSEQLSPVHVAPSSLSEQCCLGDLLFMYNLRHSFAVPRESQQDAHPMSVFGLGEFKTGVWGKGGQGGPGGGAGGASGPGASGIGKKRNENAYSLQRELQQQQMAVRWLLSVTGNGSSETSATGALPRRSRLARMSPVSKAFGAVSAKHEPAGQAASALFSGSSPSASAVTSAPGLPGDQRGPEACESTMKRERAACEDSGGVPSVSSHGRTGWEQKSEQAAILGATGLRKCRYVGLENLGATCYLNVYLQTLFMNVHFRDFLLSLPTLRELEEMERQRPAEASRLSLAPSTPETHSQVLARQPREGRTRQYSRGAEDKKSQAEESDETGNRDAETADGEFPESPEPRCKIEERETHMKQDAEERGRPQVKEESLKESTGARTEKTALVPKENPPEAERLDVAPPSATSSVPEPFTPVFSASSPACLTHGGGRAEAVDQENQADSRARWCNWREKVKGQDVCTVLCSQRYSLISSLQTIFAKLQEGIQAAVRPSVVADLLAEDLSYQEDANELQHRLFELLESELGGRESPLDFLRVLFGGRSRQTVKCSHCMYSGNKEEYFFQLNCCHKKSHQSGKHEPGDRNSRNSPEETEASRSPSLPLSSSPFSPEGDLASQEADDSRAVTSPKQVAASTSSRCGPCPLSSLPASQGESLSSSQEDSTCAPASGPIDSDVAAVSTSRPEQSESKRHGRRGKRGLQRGAAASAHTGAGGQQGGTQGTAGGRRRDGRDSCERKGEASSTSARGPGRKSVSAGQGRRPVDENKGGWKLEEDMARQYQRTENLRGDSEYFCPQCGEKREAKKRSQLSLLPPYLQLVVLRYSIDVKKQTGEWVRRKIHEALEIPLVMDVRGCCTDDCQIGHLDGTLSSLRDASHAAHQYHLFGILEHQGASATSGHYVAITRDLRERAAGRSECADAASVDDSKKTFLASSLSDGDASASLSQTTEAASPLLPQDDGDRVQGCVSVGDWREAAPLGEGTLPRQLAPSGLEFLGSPRVCPGRGGEGGAQKVKACALPAEGERRSDEDRRRSNADRICYAGGPEGKDACGKEAEGPSFSVDSPQQAPGKLVPAKGFEGDEGRDVTIASSTVERELSSQSVSPPRRGTSASRRKGSLREGYGSPPFLEPTKGLPGVATAAVLLGDAGATTSPITRDRDAFVFRDPSPFASPRPRWFAPLNGPNETAPEPNSVTVVVDVDASSPSLTVSDGSSSCSSGLASFPHRSLTPRLCSFPHPSTSVEKTVDKDYLRSGFAAATDACSAETSSAPGPGALPNFPTHASPSSSILSCGLNSSPADSSTSPSLKPYDGAGETTNEDACVEVCEEPFLTHTPQAEKSRGRSQAEALDASTLSPTTVTQKDLFSLEFKSPRSRHAALGRLSTWVAAPEPNAVEARESGRGDRKRVEALEAQKGSCGPKKKGNASLTQRTLDQYVGRTRAQVRGRDTGCTARKGGSSPCASTASPPRLASSPPGGAATCWSRESPDKKRRKREAERGREEQTKRKADQLQRCTGRDCTQAVGDRQSRSGGKKEKQGGENSVSLVVVETPEEEDDDTDVEEEFVILASPFQHEASRQSAHETRHENGSSQVAEADEFYQGKEPQMKTALNKLTTRSLAVDDDLEEIPEVILGAGLPAEKKQPFGVQPEPSDNADKGRSTSDVVETKAAPQTAATRWSWVRFDDSEVRPFPLPRPSSSDLDSSAPRSSSEGSPRYQTPPRGCVVSSVAAASGASASSSLSCSLLAEEGEWRRATPEAERVGATSRAPVGRSSSAGPLRIYSRTVYMVTYIRADLTAEETDMPLPRELQDFIDEENERICEEQETLSMRQQTLLAYVQQRQAALQQLLRHGLPSALKELEQQRLERVQKEALHGEVVRARLPSPVCERNLVNIQQRLSLLPQLRQLSFIPRSWWQQFVRGIDYPTMSTSLPPSLLPRRDSNNRNGICMVPLTKAENGDGSRPARKRKKNNAEQRGAAGSSREKSEDELRERGRVGAPGEEHATAGESELEGSANAGAKKEAKEEDLRGLSICEVLEGETREGRQQSRSAMKSEEAAISGHRQQGLQTSGGGRDAYSRAANAQEEVKAYRQLEQSYADGGTTSEETREGRDGDATSPACRSENDKEKGVIDYSSILCPHYRNALAASISCSPAAAGTVVSPQDALVTSSLSMPALPLNASSFHEAHRPWIFNSISEPDEEKLLAEPSYPIEKLLRVTDFCGERGVDPLSIWTGEAKAIPTALFSDLLAASALRPSIPDPSLLPNLCSVCSAALSGLVDFYSEQHRSIEAILEALKRQKTIPTVCEETPVSPELVESSSACAIPSSTANLSSPPKEVTLSSTAKGEADRAEGVHLQFVHAGGDGDTAPARSESSQETEKNQEETIHAEVLPSIVVPLPSPDDVHLPSSSQEPSASSVAPGDQQQGGEKEETQGGRQISCVASPCGVGALSPIVCAGVDEVPDSSKVAPVQDAEGNRQVSVSSSQSRVEGSGPDSGDNQRLEAEEPLSPRILNEHETPATDLLGCCIPSASLSSSPRPAVPALNPWVLEHTATLPEFIYVSRRPLQRAFSLHSCFLTLCTLPTASSPASIPFSALLPSSSSPQSRELKVLRAKMKREGKDSREKYLSWLTLSDVRREVTLGRKLPQGDSDPSRGVKPPKKDARKDGDWERAEEGIEEGEASDGEGTNDGRRKRRKKVEDEEQGEEQVCGDEDVEEVNLDDEGEESASLGSLLHAEDEGNATKKTRVTRARKAVSFPPGANRKAVAHTLHRATSRPRSDHKQEENEDLEEEEGNTEEGQGNSQDAHTGRDNVFDFASDLLCCHQKLRIQGAVGKSNKLQRFLVNKVPTAAILNFLYFEREKAVLYRELGIANPVTFDCSTFVSQYAQECSICLTEQQAEQQRRQVWRDKRNEESKALGQIIGKRWRLRKETGSASRLATPLPKKGRFFFVSTEWRHQWLSYVASGCETEGVTSKPPPLLNSSLLCDCPTRGLKVDPTDTLLSPTFLADPPESETDTYILVHEDDVDLLERFGLTGFKTAENLSMCVEVKHIPGEIASSLLPPSSSPSSRLAASPCFAGPVPAFFFPSLAPCSACVRTHRIEQGFYDFPPVDLSFHLRQNRWNGDAPEVKSEPETVREAGPGRGRGNTGNGGRRQASSRVLGQKKITVRVSGETEIASLLAHVVASMTEAEETKETTVYLEGPPRHVFYFSPKSSCLSVSIPDAGPTASPPNRSVYPSTSPTTTDTLPRTAPSLICNAAAAHSPPAAPRRYSGHREEGKDTQLLGDLCDGRAVTRPLCLSPSGARQKERHENREACDVLRLERTERTTTENEAEPRRERESQSQAEISTLPLVSFVDEEVGKAVKADASGTRVRLPEETYTGSEHSGITLRAVSLPHSCCLSLEVEMKTHLRDLLLYVNEAWQVSYEFQESRQLDEVRREKAVRKEAEAATEDEAALVSVALQEGGFLEAEEGTRRRQADREATERVLEIQDSEKEDDGGSAGEASQVEECVEVQDASTSAEKLARKPLSPLPGDSLVRNKRERSEEPEPVDVLTDGEEQEELAQSDQKKSRFATTHPTSQGLCSLLRGDGKCDNGTENRRKTAGRNMPARRSDNLTQERELRRPQDTRAGRNQRGNRQHASLLEDPGPKTGVPGQPDTTGCFIHQQLHNSTGNMRQDRTPTETIVLLDDDEDDRAAPSR</sequence>
<feature type="compositionally biased region" description="Low complexity" evidence="1">
    <location>
        <begin position="2999"/>
        <end position="3010"/>
    </location>
</feature>
<feature type="compositionally biased region" description="Basic and acidic residues" evidence="1">
    <location>
        <begin position="2100"/>
        <end position="2113"/>
    </location>
</feature>
<feature type="region of interest" description="Disordered" evidence="1">
    <location>
        <begin position="271"/>
        <end position="363"/>
    </location>
</feature>
<feature type="compositionally biased region" description="Gly residues" evidence="1">
    <location>
        <begin position="1243"/>
        <end position="1256"/>
    </location>
</feature>
<feature type="compositionally biased region" description="Polar residues" evidence="1">
    <location>
        <begin position="1617"/>
        <end position="1632"/>
    </location>
</feature>
<feature type="compositionally biased region" description="Basic and acidic residues" evidence="1">
    <location>
        <begin position="879"/>
        <end position="910"/>
    </location>
</feature>
<feature type="region of interest" description="Disordered" evidence="1">
    <location>
        <begin position="2562"/>
        <end position="2606"/>
    </location>
</feature>
<feature type="region of interest" description="Disordered" evidence="1">
    <location>
        <begin position="1468"/>
        <end position="1492"/>
    </location>
</feature>
<feature type="region of interest" description="Disordered" evidence="1">
    <location>
        <begin position="1"/>
        <end position="120"/>
    </location>
</feature>
<feature type="region of interest" description="Disordered" evidence="1">
    <location>
        <begin position="2099"/>
        <end position="2124"/>
    </location>
</feature>
<organism evidence="3 4">
    <name type="scientific">Toxoplasma gondii p89</name>
    <dbReference type="NCBI Taxonomy" id="943119"/>
    <lineage>
        <taxon>Eukaryota</taxon>
        <taxon>Sar</taxon>
        <taxon>Alveolata</taxon>
        <taxon>Apicomplexa</taxon>
        <taxon>Conoidasida</taxon>
        <taxon>Coccidia</taxon>
        <taxon>Eucoccidiorida</taxon>
        <taxon>Eimeriorina</taxon>
        <taxon>Sarcocystidae</taxon>
        <taxon>Toxoplasma</taxon>
    </lineage>
</organism>
<feature type="compositionally biased region" description="Low complexity" evidence="1">
    <location>
        <begin position="2929"/>
        <end position="2948"/>
    </location>
</feature>
<feature type="region of interest" description="Disordered" evidence="1">
    <location>
        <begin position="596"/>
        <end position="621"/>
    </location>
</feature>
<feature type="compositionally biased region" description="Basic residues" evidence="1">
    <location>
        <begin position="3285"/>
        <end position="3295"/>
    </location>
</feature>
<dbReference type="GO" id="GO:0004843">
    <property type="term" value="F:cysteine-type deubiquitinase activity"/>
    <property type="evidence" value="ECO:0007669"/>
    <property type="project" value="InterPro"/>
</dbReference>
<feature type="region of interest" description="Disordered" evidence="1">
    <location>
        <begin position="493"/>
        <end position="545"/>
    </location>
</feature>
<feature type="compositionally biased region" description="Polar residues" evidence="1">
    <location>
        <begin position="17"/>
        <end position="46"/>
    </location>
</feature>
<feature type="compositionally biased region" description="Basic and acidic residues" evidence="1">
    <location>
        <begin position="1110"/>
        <end position="1123"/>
    </location>
</feature>
<feature type="compositionally biased region" description="Basic and acidic residues" evidence="1">
    <location>
        <begin position="2628"/>
        <end position="2637"/>
    </location>
</feature>
<name>A0A086L1S8_TOXGO</name>
<feature type="compositionally biased region" description="Basic residues" evidence="1">
    <location>
        <begin position="1223"/>
        <end position="1232"/>
    </location>
</feature>
<feature type="compositionally biased region" description="Polar residues" evidence="1">
    <location>
        <begin position="1180"/>
        <end position="1195"/>
    </location>
</feature>
<feature type="compositionally biased region" description="Basic and acidic residues" evidence="1">
    <location>
        <begin position="411"/>
        <end position="421"/>
    </location>
</feature>
<protein>
    <submittedName>
        <fullName evidence="3">Ubiquitin carboxyl-terminal hydrolase</fullName>
        <ecNumber evidence="3">3.1.2.15</ecNumber>
    </submittedName>
</protein>
<feature type="compositionally biased region" description="Basic and acidic residues" evidence="1">
    <location>
        <begin position="1292"/>
        <end position="1303"/>
    </location>
</feature>
<feature type="region of interest" description="Disordered" evidence="1">
    <location>
        <begin position="809"/>
        <end position="948"/>
    </location>
</feature>
<feature type="region of interest" description="Disordered" evidence="1">
    <location>
        <begin position="411"/>
        <end position="470"/>
    </location>
</feature>
<evidence type="ECO:0000313" key="3">
    <source>
        <dbReference type="EMBL" id="KFG50596.1"/>
    </source>
</evidence>
<feature type="region of interest" description="Disordered" evidence="1">
    <location>
        <begin position="2164"/>
        <end position="2196"/>
    </location>
</feature>
<feature type="compositionally biased region" description="Low complexity" evidence="1">
    <location>
        <begin position="2221"/>
        <end position="2240"/>
    </location>
</feature>
<feature type="region of interest" description="Disordered" evidence="1">
    <location>
        <begin position="2215"/>
        <end position="2246"/>
    </location>
</feature>
<dbReference type="InterPro" id="IPR018200">
    <property type="entry name" value="USP_CS"/>
</dbReference>
<dbReference type="EC" id="3.1.2.15" evidence="3"/>
<feature type="region of interest" description="Disordered" evidence="1">
    <location>
        <begin position="197"/>
        <end position="219"/>
    </location>
</feature>
<reference evidence="3 4" key="1">
    <citation type="submission" date="2014-03" db="EMBL/GenBank/DDBJ databases">
        <authorList>
            <person name="Sibley D."/>
            <person name="Venepally P."/>
            <person name="Karamycheva S."/>
            <person name="Hadjithomas M."/>
            <person name="Khan A."/>
            <person name="Brunk B."/>
            <person name="Roos D."/>
            <person name="Caler E."/>
            <person name="Lorenzi H."/>
        </authorList>
    </citation>
    <scope>NUCLEOTIDE SEQUENCE [LARGE SCALE GENOMIC DNA]</scope>
    <source>
        <strain evidence="4">p89</strain>
    </source>
</reference>
<keyword evidence="3" id="KW-0378">Hydrolase</keyword>
<feature type="compositionally biased region" description="Basic and acidic residues" evidence="1">
    <location>
        <begin position="4058"/>
        <end position="4067"/>
    </location>
</feature>
<feature type="region of interest" description="Disordered" evidence="1">
    <location>
        <begin position="3162"/>
        <end position="3329"/>
    </location>
</feature>
<feature type="region of interest" description="Disordered" evidence="1">
    <location>
        <begin position="3644"/>
        <end position="3684"/>
    </location>
</feature>
<feature type="region of interest" description="Disordered" evidence="1">
    <location>
        <begin position="3743"/>
        <end position="3767"/>
    </location>
</feature>
<feature type="compositionally biased region" description="Gly residues" evidence="1">
    <location>
        <begin position="3661"/>
        <end position="3672"/>
    </location>
</feature>
<dbReference type="VEuPathDB" id="ToxoDB:TGP89_255180"/>
<feature type="region of interest" description="Disordered" evidence="1">
    <location>
        <begin position="1106"/>
        <end position="1303"/>
    </location>
</feature>
<feature type="region of interest" description="Disordered" evidence="1">
    <location>
        <begin position="2918"/>
        <end position="2957"/>
    </location>
</feature>
<feature type="compositionally biased region" description="Acidic residues" evidence="1">
    <location>
        <begin position="3221"/>
        <end position="3246"/>
    </location>
</feature>
<feature type="compositionally biased region" description="Basic and acidic residues" evidence="1">
    <location>
        <begin position="3172"/>
        <end position="3195"/>
    </location>
</feature>
<gene>
    <name evidence="3" type="ORF">TGP89_255180</name>
</gene>
<feature type="region of interest" description="Disordered" evidence="1">
    <location>
        <begin position="690"/>
        <end position="750"/>
    </location>
</feature>
<feature type="region of interest" description="Disordered" evidence="1">
    <location>
        <begin position="1817"/>
        <end position="1842"/>
    </location>
</feature>
<feature type="compositionally biased region" description="Low complexity" evidence="1">
    <location>
        <begin position="307"/>
        <end position="319"/>
    </location>
</feature>
<dbReference type="OrthoDB" id="289038at2759"/>
<evidence type="ECO:0000259" key="2">
    <source>
        <dbReference type="PROSITE" id="PS50235"/>
    </source>
</evidence>
<dbReference type="PROSITE" id="PS00972">
    <property type="entry name" value="USP_1"/>
    <property type="match status" value="1"/>
</dbReference>
<feature type="compositionally biased region" description="Basic and acidic residues" evidence="1">
    <location>
        <begin position="3841"/>
        <end position="3861"/>
    </location>
</feature>
<feature type="compositionally biased region" description="Basic and acidic residues" evidence="1">
    <location>
        <begin position="4131"/>
        <end position="4150"/>
    </location>
</feature>
<feature type="compositionally biased region" description="Acidic residues" evidence="1">
    <location>
        <begin position="3305"/>
        <end position="3316"/>
    </location>
</feature>
<comment type="caution">
    <text evidence="3">The sequence shown here is derived from an EMBL/GenBank/DDBJ whole genome shotgun (WGS) entry which is preliminary data.</text>
</comment>
<feature type="compositionally biased region" description="Polar residues" evidence="1">
    <location>
        <begin position="520"/>
        <end position="540"/>
    </location>
</feature>
<feature type="compositionally biased region" description="Polar residues" evidence="1">
    <location>
        <begin position="823"/>
        <end position="834"/>
    </location>
</feature>
<feature type="compositionally biased region" description="Polar residues" evidence="1">
    <location>
        <begin position="333"/>
        <end position="350"/>
    </location>
</feature>
<feature type="region of interest" description="Disordered" evidence="1">
    <location>
        <begin position="2882"/>
        <end position="2906"/>
    </location>
</feature>
<feature type="compositionally biased region" description="Polar residues" evidence="1">
    <location>
        <begin position="493"/>
        <end position="502"/>
    </location>
</feature>
<feature type="region of interest" description="Disordered" evidence="1">
    <location>
        <begin position="3989"/>
        <end position="4183"/>
    </location>
</feature>
<feature type="compositionally biased region" description="Basic and acidic residues" evidence="1">
    <location>
        <begin position="3647"/>
        <end position="3657"/>
    </location>
</feature>
<feature type="compositionally biased region" description="Basic and acidic residues" evidence="1">
    <location>
        <begin position="88"/>
        <end position="97"/>
    </location>
</feature>
<feature type="region of interest" description="Disordered" evidence="1">
    <location>
        <begin position="1860"/>
        <end position="1882"/>
    </location>
</feature>
<feature type="compositionally biased region" description="Basic and acidic residues" evidence="1">
    <location>
        <begin position="2020"/>
        <end position="2036"/>
    </location>
</feature>
<feature type="compositionally biased region" description="Polar residues" evidence="1">
    <location>
        <begin position="1157"/>
        <end position="1171"/>
    </location>
</feature>
<feature type="region of interest" description="Disordered" evidence="1">
    <location>
        <begin position="1549"/>
        <end position="1661"/>
    </location>
</feature>
<feature type="compositionally biased region" description="Low complexity" evidence="1">
    <location>
        <begin position="57"/>
        <end position="71"/>
    </location>
</feature>
<feature type="compositionally biased region" description="Basic and acidic residues" evidence="1">
    <location>
        <begin position="837"/>
        <end position="869"/>
    </location>
</feature>
<feature type="compositionally biased region" description="Polar residues" evidence="1">
    <location>
        <begin position="2847"/>
        <end position="2866"/>
    </location>
</feature>
<feature type="compositionally biased region" description="Gly residues" evidence="1">
    <location>
        <begin position="596"/>
        <end position="617"/>
    </location>
</feature>
<dbReference type="SUPFAM" id="SSF54001">
    <property type="entry name" value="Cysteine proteinases"/>
    <property type="match status" value="1"/>
</dbReference>
<feature type="compositionally biased region" description="Acidic residues" evidence="1">
    <location>
        <begin position="2076"/>
        <end position="2085"/>
    </location>
</feature>
<evidence type="ECO:0000256" key="1">
    <source>
        <dbReference type="SAM" id="MobiDB-lite"/>
    </source>
</evidence>
<feature type="compositionally biased region" description="Low complexity" evidence="1">
    <location>
        <begin position="3754"/>
        <end position="3767"/>
    </location>
</feature>
<feature type="region of interest" description="Disordered" evidence="1">
    <location>
        <begin position="2618"/>
        <end position="2647"/>
    </location>
</feature>
<feature type="compositionally biased region" description="Basic residues" evidence="1">
    <location>
        <begin position="3264"/>
        <end position="3273"/>
    </location>
</feature>
<proteinExistence type="predicted"/>